<evidence type="ECO:0000256" key="4">
    <source>
        <dbReference type="ARBA" id="ARBA00023136"/>
    </source>
</evidence>
<dbReference type="InterPro" id="IPR011990">
    <property type="entry name" value="TPR-like_helical_dom_sf"/>
</dbReference>
<evidence type="ECO:0000259" key="7">
    <source>
        <dbReference type="Pfam" id="PF07219"/>
    </source>
</evidence>
<dbReference type="Pfam" id="PF07219">
    <property type="entry name" value="HemY_N"/>
    <property type="match status" value="1"/>
</dbReference>
<keyword evidence="5" id="KW-0802">TPR repeat</keyword>
<dbReference type="PROSITE" id="PS50005">
    <property type="entry name" value="TPR"/>
    <property type="match status" value="1"/>
</dbReference>
<dbReference type="RefSeq" id="WP_003609214.1">
    <property type="nucleotide sequence ID" value="NZ_ADVE02000001.1"/>
</dbReference>
<comment type="subcellular location">
    <subcellularLocation>
        <location evidence="1">Membrane</location>
    </subcellularLocation>
</comment>
<sequence>MLLLLIFLAALAALSLGLHWMLEHPGSITLDWGGYHIETSLLVAIAATLGLIALVIIAWAILVSFFQAPTRLAQSSRSRRREKGFQALSRGIIAAGAGHVGAAKKASKEAEKCLAKEPLTFLLKAQVAQLEGDRVGAETAFHEMTLLSETRLLGLRGLHIEAKRRNDAEAAHLFADQAHQLAPVPWAGHALLEHHGSNADWEEARVAIEANLKAKAIDLPTAQRLRAVVETALAMEKQVDSPSEALHLARQAVKRAPTLVPAIALIGRLLARHGDSAKALKLLEKAYAENPHPDIVAAYLDASPSESNAERLARVKKLALAAPKAPESGVIVARAALAARDFAMARRALAPLVAEGQAPTAQICLLMAEVEDAENGPSGPVREWLARGSRAPRDPAWIADGVISRSWAPASPVTGKLDAFVWTTPPEPIRGPAEDARAGIPAAFLTTRQERLLEAAEIDADSGAAE</sequence>
<dbReference type="GO" id="GO:0016020">
    <property type="term" value="C:membrane"/>
    <property type="evidence" value="ECO:0007669"/>
    <property type="project" value="UniProtKB-SubCell"/>
</dbReference>
<feature type="domain" description="HemY N-terminal" evidence="7">
    <location>
        <begin position="26"/>
        <end position="132"/>
    </location>
</feature>
<name>A0A2D2D0Z9_METT3</name>
<dbReference type="STRING" id="595536.GCA_000178815_02600"/>
<gene>
    <name evidence="8" type="ORF">CQW49_12830</name>
</gene>
<dbReference type="EMBL" id="CP023737">
    <property type="protein sequence ID" value="ATQ68668.1"/>
    <property type="molecule type" value="Genomic_DNA"/>
</dbReference>
<dbReference type="PIRSF" id="PIRSF031802">
    <property type="entry name" value="UCP031802"/>
    <property type="match status" value="1"/>
</dbReference>
<dbReference type="InterPro" id="IPR019734">
    <property type="entry name" value="TPR_rpt"/>
</dbReference>
<dbReference type="InterPro" id="IPR010817">
    <property type="entry name" value="HemY_N"/>
</dbReference>
<accession>A0A2D2D0Z9</accession>
<feature type="repeat" description="TPR" evidence="5">
    <location>
        <begin position="260"/>
        <end position="293"/>
    </location>
</feature>
<evidence type="ECO:0000256" key="1">
    <source>
        <dbReference type="ARBA" id="ARBA00004370"/>
    </source>
</evidence>
<evidence type="ECO:0000256" key="2">
    <source>
        <dbReference type="ARBA" id="ARBA00022692"/>
    </source>
</evidence>
<evidence type="ECO:0000256" key="6">
    <source>
        <dbReference type="SAM" id="Phobius"/>
    </source>
</evidence>
<feature type="transmembrane region" description="Helical" evidence="6">
    <location>
        <begin position="87"/>
        <end position="103"/>
    </location>
</feature>
<dbReference type="KEGG" id="mtw:CQW49_12830"/>
<proteinExistence type="predicted"/>
<keyword evidence="2 6" id="KW-0812">Transmembrane</keyword>
<reference evidence="9" key="1">
    <citation type="submission" date="2017-10" db="EMBL/GenBank/DDBJ databases">
        <title>Completed PacBio SMRT sequence of Methylosinus trichosporium OB3b reveals presence of a third large plasmid.</title>
        <authorList>
            <person name="Charles T.C."/>
            <person name="Lynch M.D.J."/>
            <person name="Heil J.R."/>
            <person name="Cheng J."/>
        </authorList>
    </citation>
    <scope>NUCLEOTIDE SEQUENCE [LARGE SCALE GENOMIC DNA]</scope>
    <source>
        <strain evidence="9">OB3b</strain>
    </source>
</reference>
<dbReference type="InterPro" id="IPR016982">
    <property type="entry name" value="Mms48"/>
</dbReference>
<evidence type="ECO:0000256" key="5">
    <source>
        <dbReference type="PROSITE-ProRule" id="PRU00339"/>
    </source>
</evidence>
<organism evidence="8 9">
    <name type="scientific">Methylosinus trichosporium (strain ATCC 35070 / NCIMB 11131 / UNIQEM 75 / OB3b)</name>
    <dbReference type="NCBI Taxonomy" id="595536"/>
    <lineage>
        <taxon>Bacteria</taxon>
        <taxon>Pseudomonadati</taxon>
        <taxon>Pseudomonadota</taxon>
        <taxon>Alphaproteobacteria</taxon>
        <taxon>Hyphomicrobiales</taxon>
        <taxon>Methylocystaceae</taxon>
        <taxon>Methylosinus</taxon>
    </lineage>
</organism>
<keyword evidence="3 6" id="KW-1133">Transmembrane helix</keyword>
<evidence type="ECO:0000313" key="8">
    <source>
        <dbReference type="EMBL" id="ATQ68668.1"/>
    </source>
</evidence>
<dbReference type="SUPFAM" id="SSF48452">
    <property type="entry name" value="TPR-like"/>
    <property type="match status" value="1"/>
</dbReference>
<evidence type="ECO:0000313" key="9">
    <source>
        <dbReference type="Proteomes" id="UP000230709"/>
    </source>
</evidence>
<keyword evidence="9" id="KW-1185">Reference proteome</keyword>
<dbReference type="AlphaFoldDB" id="A0A2D2D0Z9"/>
<dbReference type="Proteomes" id="UP000230709">
    <property type="component" value="Chromosome"/>
</dbReference>
<dbReference type="Gene3D" id="1.25.40.10">
    <property type="entry name" value="Tetratricopeptide repeat domain"/>
    <property type="match status" value="1"/>
</dbReference>
<keyword evidence="4 6" id="KW-0472">Membrane</keyword>
<feature type="transmembrane region" description="Helical" evidence="6">
    <location>
        <begin position="41"/>
        <end position="66"/>
    </location>
</feature>
<protein>
    <submittedName>
        <fullName evidence="8">Heme biosynthesis protein HemY</fullName>
    </submittedName>
</protein>
<evidence type="ECO:0000256" key="3">
    <source>
        <dbReference type="ARBA" id="ARBA00022989"/>
    </source>
</evidence>